<dbReference type="SMART" id="SM00575">
    <property type="entry name" value="ZnF_PMZ"/>
    <property type="match status" value="1"/>
</dbReference>
<proteinExistence type="predicted"/>
<feature type="domain" description="SWIM-type" evidence="6">
    <location>
        <begin position="1"/>
        <end position="28"/>
    </location>
</feature>
<keyword evidence="2 4" id="KW-0863">Zinc-finger</keyword>
<evidence type="ECO:0000313" key="8">
    <source>
        <dbReference type="Proteomes" id="UP001341281"/>
    </source>
</evidence>
<evidence type="ECO:0000256" key="4">
    <source>
        <dbReference type="PROSITE-ProRule" id="PRU00325"/>
    </source>
</evidence>
<evidence type="ECO:0000313" key="7">
    <source>
        <dbReference type="EMBL" id="WVZ52587.1"/>
    </source>
</evidence>
<dbReference type="Pfam" id="PF04434">
    <property type="entry name" value="SWIM"/>
    <property type="match status" value="1"/>
</dbReference>
<evidence type="ECO:0000256" key="1">
    <source>
        <dbReference type="ARBA" id="ARBA00022723"/>
    </source>
</evidence>
<organism evidence="7 8">
    <name type="scientific">Paspalum notatum var. saurae</name>
    <dbReference type="NCBI Taxonomy" id="547442"/>
    <lineage>
        <taxon>Eukaryota</taxon>
        <taxon>Viridiplantae</taxon>
        <taxon>Streptophyta</taxon>
        <taxon>Embryophyta</taxon>
        <taxon>Tracheophyta</taxon>
        <taxon>Spermatophyta</taxon>
        <taxon>Magnoliopsida</taxon>
        <taxon>Liliopsida</taxon>
        <taxon>Poales</taxon>
        <taxon>Poaceae</taxon>
        <taxon>PACMAD clade</taxon>
        <taxon>Panicoideae</taxon>
        <taxon>Andropogonodae</taxon>
        <taxon>Paspaleae</taxon>
        <taxon>Paspalinae</taxon>
        <taxon>Paspalum</taxon>
    </lineage>
</organism>
<reference evidence="7 8" key="1">
    <citation type="submission" date="2024-02" db="EMBL/GenBank/DDBJ databases">
        <title>High-quality chromosome-scale genome assembly of Pensacola bahiagrass (Paspalum notatum Flugge var. saurae).</title>
        <authorList>
            <person name="Vega J.M."/>
            <person name="Podio M."/>
            <person name="Orjuela J."/>
            <person name="Siena L.A."/>
            <person name="Pessino S.C."/>
            <person name="Combes M.C."/>
            <person name="Mariac C."/>
            <person name="Albertini E."/>
            <person name="Pupilli F."/>
            <person name="Ortiz J.P.A."/>
            <person name="Leblanc O."/>
        </authorList>
    </citation>
    <scope>NUCLEOTIDE SEQUENCE [LARGE SCALE GENOMIC DNA]</scope>
    <source>
        <strain evidence="7">R1</strain>
        <tissue evidence="7">Leaf</tissue>
    </source>
</reference>
<keyword evidence="3" id="KW-0862">Zinc</keyword>
<dbReference type="GO" id="GO:0008270">
    <property type="term" value="F:zinc ion binding"/>
    <property type="evidence" value="ECO:0007669"/>
    <property type="project" value="UniProtKB-KW"/>
</dbReference>
<dbReference type="InterPro" id="IPR007527">
    <property type="entry name" value="Znf_SWIM"/>
</dbReference>
<feature type="compositionally biased region" description="Basic residues" evidence="5">
    <location>
        <begin position="171"/>
        <end position="180"/>
    </location>
</feature>
<gene>
    <name evidence="7" type="ORF">U9M48_003635</name>
</gene>
<accession>A0AAQ3PJ93</accession>
<keyword evidence="8" id="KW-1185">Reference proteome</keyword>
<dbReference type="EMBL" id="CP144745">
    <property type="protein sequence ID" value="WVZ52587.1"/>
    <property type="molecule type" value="Genomic_DNA"/>
</dbReference>
<evidence type="ECO:0000256" key="2">
    <source>
        <dbReference type="ARBA" id="ARBA00022771"/>
    </source>
</evidence>
<dbReference type="InterPro" id="IPR006564">
    <property type="entry name" value="Znf_PMZ"/>
</dbReference>
<evidence type="ECO:0000259" key="6">
    <source>
        <dbReference type="PROSITE" id="PS50966"/>
    </source>
</evidence>
<feature type="region of interest" description="Disordered" evidence="5">
    <location>
        <begin position="157"/>
        <end position="180"/>
    </location>
</feature>
<dbReference type="PANTHER" id="PTHR47718">
    <property type="entry name" value="OS01G0519700 PROTEIN"/>
    <property type="match status" value="1"/>
</dbReference>
<keyword evidence="1" id="KW-0479">Metal-binding</keyword>
<evidence type="ECO:0000256" key="5">
    <source>
        <dbReference type="SAM" id="MobiDB-lite"/>
    </source>
</evidence>
<name>A0AAQ3PJ93_PASNO</name>
<dbReference type="PANTHER" id="PTHR47718:SF13">
    <property type="entry name" value="OS09G0290500 PROTEIN"/>
    <property type="match status" value="1"/>
</dbReference>
<dbReference type="Proteomes" id="UP001341281">
    <property type="component" value="Chromosome 01"/>
</dbReference>
<dbReference type="PROSITE" id="PS50966">
    <property type="entry name" value="ZF_SWIM"/>
    <property type="match status" value="1"/>
</dbReference>
<dbReference type="AlphaFoldDB" id="A0AAQ3PJ93"/>
<evidence type="ECO:0000256" key="3">
    <source>
        <dbReference type="ARBA" id="ARBA00022833"/>
    </source>
</evidence>
<sequence length="202" mass="22724">MFASCSCMLFQTHGIPCRHVIHILRSSNIDELLSIYILKRFRKDCKKEPVISPNGMLLEERTNALANPVLQKLISDTSDKMESLLIKAKHSLDAMQILRDGVFAIGDRISDMVSAKELSTIREFEEFLGCPIPMQVDIHPPNDIRSKGGIKRIKGHANKVQQKNKNEQKKKNVRQPRRCSTCKKAIVNESMTQTIPGAGAQS</sequence>
<protein>
    <recommendedName>
        <fullName evidence="6">SWIM-type domain-containing protein</fullName>
    </recommendedName>
</protein>